<accession>A0A914CWS4</accession>
<evidence type="ECO:0000256" key="1">
    <source>
        <dbReference type="ARBA" id="ARBA00022723"/>
    </source>
</evidence>
<evidence type="ECO:0000256" key="5">
    <source>
        <dbReference type="PROSITE-ProRule" id="PRU00042"/>
    </source>
</evidence>
<sequence length="425" mass="48614">MNSLSLLKRKSPRIISRHKAKRERESPEVSFNNEIDEELNSEVVVRGGVVVRRENFKEVKTEPYIEGGKYPSIQIIPNSSTSVRQRHVKQLPGIADEVESYPCKFCEGRVFLTSFGLEKHAKEEHPNELESVLKDIHEISLEWQRRKIDREIQLQRSQIARRQVEYATQLTVNKGQFIQPALINVEPTSSAAIIDEAEVCGICGILISTRNGLMEQHMKAHAKNDELRAIILRERGPEEVDRLTCHDCQLVFTDLTKLKVHLSATHTKKRKFVCKYCGYVCNAMSELNVHKADIHGVVSSKSGELMEFGYEQCVSEQIEEEDIHEPIYHPHSTTIVPKLSSLEKLSHAKQFASIGRPENSPCKTKCTQCDLTMTRPSLLIRHMIRVHNQRSFSATIEIIHMPPLIVEVDCGRVTWWCCEQSFSHS</sequence>
<feature type="domain" description="C2H2-type" evidence="6">
    <location>
        <begin position="243"/>
        <end position="271"/>
    </location>
</feature>
<keyword evidence="4" id="KW-0862">Zinc</keyword>
<dbReference type="SUPFAM" id="SSF57667">
    <property type="entry name" value="beta-beta-alpha zinc fingers"/>
    <property type="match status" value="1"/>
</dbReference>
<dbReference type="InterPro" id="IPR036236">
    <property type="entry name" value="Znf_C2H2_sf"/>
</dbReference>
<evidence type="ECO:0000313" key="7">
    <source>
        <dbReference type="Proteomes" id="UP000887540"/>
    </source>
</evidence>
<organism evidence="7 8">
    <name type="scientific">Acrobeloides nanus</name>
    <dbReference type="NCBI Taxonomy" id="290746"/>
    <lineage>
        <taxon>Eukaryota</taxon>
        <taxon>Metazoa</taxon>
        <taxon>Ecdysozoa</taxon>
        <taxon>Nematoda</taxon>
        <taxon>Chromadorea</taxon>
        <taxon>Rhabditida</taxon>
        <taxon>Tylenchina</taxon>
        <taxon>Cephalobomorpha</taxon>
        <taxon>Cephaloboidea</taxon>
        <taxon>Cephalobidae</taxon>
        <taxon>Acrobeloides</taxon>
    </lineage>
</organism>
<keyword evidence="1" id="KW-0479">Metal-binding</keyword>
<dbReference type="GO" id="GO:0005634">
    <property type="term" value="C:nucleus"/>
    <property type="evidence" value="ECO:0007669"/>
    <property type="project" value="TreeGrafter"/>
</dbReference>
<protein>
    <submittedName>
        <fullName evidence="8">C2H2-type domain-containing protein</fullName>
    </submittedName>
</protein>
<dbReference type="GO" id="GO:0000981">
    <property type="term" value="F:DNA-binding transcription factor activity, RNA polymerase II-specific"/>
    <property type="evidence" value="ECO:0007669"/>
    <property type="project" value="TreeGrafter"/>
</dbReference>
<name>A0A914CWS4_9BILA</name>
<dbReference type="PROSITE" id="PS50157">
    <property type="entry name" value="ZINC_FINGER_C2H2_2"/>
    <property type="match status" value="1"/>
</dbReference>
<keyword evidence="7" id="KW-1185">Reference proteome</keyword>
<dbReference type="GO" id="GO:0008270">
    <property type="term" value="F:zinc ion binding"/>
    <property type="evidence" value="ECO:0007669"/>
    <property type="project" value="UniProtKB-KW"/>
</dbReference>
<dbReference type="PROSITE" id="PS00028">
    <property type="entry name" value="ZINC_FINGER_C2H2_1"/>
    <property type="match status" value="3"/>
</dbReference>
<reference evidence="8" key="1">
    <citation type="submission" date="2022-11" db="UniProtKB">
        <authorList>
            <consortium name="WormBaseParasite"/>
        </authorList>
    </citation>
    <scope>IDENTIFICATION</scope>
</reference>
<dbReference type="Pfam" id="PF00096">
    <property type="entry name" value="zf-C2H2"/>
    <property type="match status" value="2"/>
</dbReference>
<evidence type="ECO:0000313" key="8">
    <source>
        <dbReference type="WBParaSite" id="ACRNAN_scaffold14644.g7876.t1"/>
    </source>
</evidence>
<dbReference type="PANTHER" id="PTHR24409:SF295">
    <property type="entry name" value="AZ2-RELATED"/>
    <property type="match status" value="1"/>
</dbReference>
<evidence type="ECO:0000256" key="4">
    <source>
        <dbReference type="ARBA" id="ARBA00022833"/>
    </source>
</evidence>
<dbReference type="Gene3D" id="3.30.160.60">
    <property type="entry name" value="Classic Zinc Finger"/>
    <property type="match status" value="1"/>
</dbReference>
<dbReference type="SMART" id="SM00355">
    <property type="entry name" value="ZnF_C2H2"/>
    <property type="match status" value="5"/>
</dbReference>
<dbReference type="InterPro" id="IPR013087">
    <property type="entry name" value="Znf_C2H2_type"/>
</dbReference>
<keyword evidence="2" id="KW-0677">Repeat</keyword>
<dbReference type="GO" id="GO:0000977">
    <property type="term" value="F:RNA polymerase II transcription regulatory region sequence-specific DNA binding"/>
    <property type="evidence" value="ECO:0007669"/>
    <property type="project" value="TreeGrafter"/>
</dbReference>
<evidence type="ECO:0000256" key="2">
    <source>
        <dbReference type="ARBA" id="ARBA00022737"/>
    </source>
</evidence>
<dbReference type="WBParaSite" id="ACRNAN_scaffold14644.g7876.t1">
    <property type="protein sequence ID" value="ACRNAN_scaffold14644.g7876.t1"/>
    <property type="gene ID" value="ACRNAN_scaffold14644.g7876"/>
</dbReference>
<dbReference type="PANTHER" id="PTHR24409">
    <property type="entry name" value="ZINC FINGER PROTEIN 142"/>
    <property type="match status" value="1"/>
</dbReference>
<proteinExistence type="predicted"/>
<keyword evidence="3 5" id="KW-0863">Zinc-finger</keyword>
<dbReference type="AlphaFoldDB" id="A0A914CWS4"/>
<dbReference type="Proteomes" id="UP000887540">
    <property type="component" value="Unplaced"/>
</dbReference>
<evidence type="ECO:0000259" key="6">
    <source>
        <dbReference type="PROSITE" id="PS50157"/>
    </source>
</evidence>
<evidence type="ECO:0000256" key="3">
    <source>
        <dbReference type="ARBA" id="ARBA00022771"/>
    </source>
</evidence>